<dbReference type="InterPro" id="IPR039426">
    <property type="entry name" value="TonB-dep_rcpt-like"/>
</dbReference>
<keyword evidence="3" id="KW-0675">Receptor</keyword>
<proteinExistence type="inferred from homology"/>
<accession>A0A1R4FZ98</accession>
<sequence>MAAFPAAAQIEATQDDNAATAVEEIVVTGSRIRRSGVQTPTPTTIINAETIRRSGVSEIADLVNEIPSLFVSQNNQTSNQQGNAGLNALDLRGLGTERTLVLVNGRRRVPAMPGSSAVDISAIPSALVERVDVITGGASALYGADAVAGVANFILKQDYEGLEFTGTYSGSTRGDLQGYDASVLVGRNFHDNRGNVTLFGSYNQHNDAVFGQDRPWTAGGAPFYIRGEDGKYTLTDGNRQVYDLDSAVVQLGGPGNLYTFNPDGSLRRPVYGPSGLLGATTGNPSLISFRTDGGEFGGRYDDWALAVPSERYSVAVSSNYQITENIKLFGDLTYAQTDSKGLYRAYSAYGTDVLSASNPFITSEMIAANGGVATGIGFARRFSELGRQETEYDRNMYQLTVGAEGRFSLLGRNDWEWVAHYSNGRTRQEVRTRNATANGRYIQALNAVAGPNGSVVCADPSNGCVPLNPFKPLTQDVIDFIQYDTSPSVQTLKQEVVSAYVTGSAFDLPAGPVQVVFGAEYRTESNDIGATPEYDPLSPKFDESIGTTATSLVGDYDVAEVFAEVRVPLISNVTGIEDLSFEGAVRQSDYSTAGETTAYKASLN</sequence>
<dbReference type="PANTHER" id="PTHR47234:SF2">
    <property type="entry name" value="TONB-DEPENDENT RECEPTOR"/>
    <property type="match status" value="1"/>
</dbReference>
<evidence type="ECO:0000313" key="3">
    <source>
        <dbReference type="EMBL" id="SJM61246.1"/>
    </source>
</evidence>
<comment type="similarity">
    <text evidence="1">Belongs to the TonB-dependent receptor family.</text>
</comment>
<evidence type="ECO:0000259" key="2">
    <source>
        <dbReference type="Pfam" id="PF07715"/>
    </source>
</evidence>
<dbReference type="GO" id="GO:0009279">
    <property type="term" value="C:cell outer membrane"/>
    <property type="evidence" value="ECO:0007669"/>
    <property type="project" value="UniProtKB-SubCell"/>
</dbReference>
<dbReference type="InterPro" id="IPR037066">
    <property type="entry name" value="Plug_dom_sf"/>
</dbReference>
<feature type="domain" description="TonB-dependent receptor plug" evidence="2">
    <location>
        <begin position="38"/>
        <end position="150"/>
    </location>
</feature>
<reference evidence="3 4" key="1">
    <citation type="submission" date="2017-02" db="EMBL/GenBank/DDBJ databases">
        <authorList>
            <person name="Peterson S.W."/>
        </authorList>
    </citation>
    <scope>NUCLEOTIDE SEQUENCE [LARGE SCALE GENOMIC DNA]</scope>
    <source>
        <strain evidence="3 4">3F5N</strain>
    </source>
</reference>
<protein>
    <submittedName>
        <fullName evidence="3">TonB-dependent receptor</fullName>
    </submittedName>
</protein>
<gene>
    <name evidence="3" type="ORF">FM111_08160</name>
</gene>
<name>A0A1R4FZ98_BREDI</name>
<keyword evidence="1" id="KW-1134">Transmembrane beta strand</keyword>
<dbReference type="Pfam" id="PF07715">
    <property type="entry name" value="Plug"/>
    <property type="match status" value="1"/>
</dbReference>
<dbReference type="AlphaFoldDB" id="A0A1R4FZ98"/>
<evidence type="ECO:0000313" key="4">
    <source>
        <dbReference type="Proteomes" id="UP000195766"/>
    </source>
</evidence>
<dbReference type="Gene3D" id="2.170.130.10">
    <property type="entry name" value="TonB-dependent receptor, plug domain"/>
    <property type="match status" value="1"/>
</dbReference>
<organism evidence="3 4">
    <name type="scientific">Brevundimonas diminuta 3F5N</name>
    <dbReference type="NCBI Taxonomy" id="1255603"/>
    <lineage>
        <taxon>Bacteria</taxon>
        <taxon>Pseudomonadati</taxon>
        <taxon>Pseudomonadota</taxon>
        <taxon>Alphaproteobacteria</taxon>
        <taxon>Caulobacterales</taxon>
        <taxon>Caulobacteraceae</taxon>
        <taxon>Brevundimonas</taxon>
    </lineage>
</organism>
<dbReference type="InterPro" id="IPR012910">
    <property type="entry name" value="Plug_dom"/>
</dbReference>
<dbReference type="PROSITE" id="PS52016">
    <property type="entry name" value="TONB_DEPENDENT_REC_3"/>
    <property type="match status" value="1"/>
</dbReference>
<keyword evidence="1" id="KW-0998">Cell outer membrane</keyword>
<keyword evidence="1" id="KW-0812">Transmembrane</keyword>
<dbReference type="SUPFAM" id="SSF56935">
    <property type="entry name" value="Porins"/>
    <property type="match status" value="1"/>
</dbReference>
<keyword evidence="1" id="KW-0813">Transport</keyword>
<evidence type="ECO:0000256" key="1">
    <source>
        <dbReference type="PROSITE-ProRule" id="PRU01360"/>
    </source>
</evidence>
<dbReference type="EMBL" id="FUIE01000044">
    <property type="protein sequence ID" value="SJM61246.1"/>
    <property type="molecule type" value="Genomic_DNA"/>
</dbReference>
<keyword evidence="1" id="KW-0472">Membrane</keyword>
<dbReference type="Proteomes" id="UP000195766">
    <property type="component" value="Unassembled WGS sequence"/>
</dbReference>
<comment type="subcellular location">
    <subcellularLocation>
        <location evidence="1">Cell outer membrane</location>
        <topology evidence="1">Multi-pass membrane protein</topology>
    </subcellularLocation>
</comment>
<dbReference type="PANTHER" id="PTHR47234">
    <property type="match status" value="1"/>
</dbReference>